<dbReference type="InterPro" id="IPR046335">
    <property type="entry name" value="LacI/GalR-like_sensor"/>
</dbReference>
<proteinExistence type="predicted"/>
<evidence type="ECO:0000259" key="4">
    <source>
        <dbReference type="PROSITE" id="PS50932"/>
    </source>
</evidence>
<dbReference type="PANTHER" id="PTHR30146:SF109">
    <property type="entry name" value="HTH-TYPE TRANSCRIPTIONAL REGULATOR GALS"/>
    <property type="match status" value="1"/>
</dbReference>
<dbReference type="Pfam" id="PF00356">
    <property type="entry name" value="LacI"/>
    <property type="match status" value="1"/>
</dbReference>
<dbReference type="PRINTS" id="PR00036">
    <property type="entry name" value="HTHLACI"/>
</dbReference>
<dbReference type="GO" id="GO:0000976">
    <property type="term" value="F:transcription cis-regulatory region binding"/>
    <property type="evidence" value="ECO:0007669"/>
    <property type="project" value="TreeGrafter"/>
</dbReference>
<feature type="domain" description="HTH lacI-type" evidence="4">
    <location>
        <begin position="2"/>
        <end position="56"/>
    </location>
</feature>
<dbReference type="PROSITE" id="PS50932">
    <property type="entry name" value="HTH_LACI_2"/>
    <property type="match status" value="1"/>
</dbReference>
<dbReference type="CDD" id="cd06267">
    <property type="entry name" value="PBP1_LacI_sugar_binding-like"/>
    <property type="match status" value="1"/>
</dbReference>
<dbReference type="GO" id="GO:0003700">
    <property type="term" value="F:DNA-binding transcription factor activity"/>
    <property type="evidence" value="ECO:0007669"/>
    <property type="project" value="TreeGrafter"/>
</dbReference>
<dbReference type="AlphaFoldDB" id="A0A8J6I0J4"/>
<name>A0A8J6I0J4_9FIRM</name>
<dbReference type="SUPFAM" id="SSF47413">
    <property type="entry name" value="lambda repressor-like DNA-binding domains"/>
    <property type="match status" value="1"/>
</dbReference>
<dbReference type="InterPro" id="IPR010982">
    <property type="entry name" value="Lambda_DNA-bd_dom_sf"/>
</dbReference>
<dbReference type="RefSeq" id="WP_181339862.1">
    <property type="nucleotide sequence ID" value="NZ_JAAKDE010000014.1"/>
</dbReference>
<dbReference type="PROSITE" id="PS00356">
    <property type="entry name" value="HTH_LACI_1"/>
    <property type="match status" value="1"/>
</dbReference>
<gene>
    <name evidence="5" type="ORF">G5B42_07545</name>
</gene>
<comment type="caution">
    <text evidence="5">The sequence shown here is derived from an EMBL/GenBank/DDBJ whole genome shotgun (WGS) entry which is preliminary data.</text>
</comment>
<dbReference type="Gene3D" id="1.10.260.40">
    <property type="entry name" value="lambda repressor-like DNA-binding domains"/>
    <property type="match status" value="1"/>
</dbReference>
<protein>
    <submittedName>
        <fullName evidence="5">LacI family DNA-binding transcriptional regulator</fullName>
    </submittedName>
</protein>
<evidence type="ECO:0000256" key="1">
    <source>
        <dbReference type="ARBA" id="ARBA00023015"/>
    </source>
</evidence>
<organism evidence="5 6">
    <name type="scientific">Capillibacterium thermochitinicola</name>
    <dbReference type="NCBI Taxonomy" id="2699427"/>
    <lineage>
        <taxon>Bacteria</taxon>
        <taxon>Bacillati</taxon>
        <taxon>Bacillota</taxon>
        <taxon>Capillibacterium</taxon>
    </lineage>
</organism>
<keyword evidence="1" id="KW-0805">Transcription regulation</keyword>
<reference evidence="5" key="1">
    <citation type="submission" date="2020-06" db="EMBL/GenBank/DDBJ databases">
        <title>Novel chitinolytic bacterium.</title>
        <authorList>
            <person name="Ungkulpasvich U."/>
            <person name="Kosugi A."/>
            <person name="Uke A."/>
        </authorList>
    </citation>
    <scope>NUCLEOTIDE SEQUENCE</scope>
    <source>
        <strain evidence="5">UUS1-1</strain>
    </source>
</reference>
<evidence type="ECO:0000256" key="3">
    <source>
        <dbReference type="ARBA" id="ARBA00023163"/>
    </source>
</evidence>
<dbReference type="SMART" id="SM00354">
    <property type="entry name" value="HTH_LACI"/>
    <property type="match status" value="1"/>
</dbReference>
<dbReference type="EMBL" id="JAAKDE010000014">
    <property type="protein sequence ID" value="MBA2133395.1"/>
    <property type="molecule type" value="Genomic_DNA"/>
</dbReference>
<keyword evidence="2 5" id="KW-0238">DNA-binding</keyword>
<dbReference type="SUPFAM" id="SSF53822">
    <property type="entry name" value="Periplasmic binding protein-like I"/>
    <property type="match status" value="1"/>
</dbReference>
<dbReference type="PANTHER" id="PTHR30146">
    <property type="entry name" value="LACI-RELATED TRANSCRIPTIONAL REPRESSOR"/>
    <property type="match status" value="1"/>
</dbReference>
<keyword evidence="3" id="KW-0804">Transcription</keyword>
<keyword evidence="6" id="KW-1185">Reference proteome</keyword>
<accession>A0A8J6I0J4</accession>
<dbReference type="Gene3D" id="3.40.50.2300">
    <property type="match status" value="2"/>
</dbReference>
<dbReference type="CDD" id="cd01392">
    <property type="entry name" value="HTH_LacI"/>
    <property type="match status" value="1"/>
</dbReference>
<dbReference type="Proteomes" id="UP000657177">
    <property type="component" value="Unassembled WGS sequence"/>
</dbReference>
<dbReference type="InterPro" id="IPR000843">
    <property type="entry name" value="HTH_LacI"/>
</dbReference>
<evidence type="ECO:0000313" key="5">
    <source>
        <dbReference type="EMBL" id="MBA2133395.1"/>
    </source>
</evidence>
<dbReference type="InterPro" id="IPR028082">
    <property type="entry name" value="Peripla_BP_I"/>
</dbReference>
<sequence>MITIKDIAQKAGVSVATVSKVLNNYPDVSQKTKDKVARVIKEYNFRPNAVARSLTTQKSYTVGIFFTDHFNSGLQHPFFHEVIFGMEKALGDHGYDLLYFADRKWGENFSYREKCQNRQVDGVVLIGVARDDPNLEDLLKSDLPVVFIDLDIRGPKASYVMSDNTGGAAEAVRYLHRLGHTKIGMIMGLTSTKTTQDRLEGFQLAFRELNLTCDPEWLVNGEYTEEGGYRAMRHLLQKKERPTAIFCQSDLMAIGAIRAIEEAGGKVPDDFSIIGFDDIEVSRYLRPGLTTMRQDKMAMGRSAAELILQMIHEPQSNFRPVILPVEVVERESCRCRQ</sequence>
<dbReference type="Pfam" id="PF13377">
    <property type="entry name" value="Peripla_BP_3"/>
    <property type="match status" value="1"/>
</dbReference>
<evidence type="ECO:0000256" key="2">
    <source>
        <dbReference type="ARBA" id="ARBA00023125"/>
    </source>
</evidence>
<evidence type="ECO:0000313" key="6">
    <source>
        <dbReference type="Proteomes" id="UP000657177"/>
    </source>
</evidence>